<proteinExistence type="predicted"/>
<feature type="signal peptide" evidence="1">
    <location>
        <begin position="1"/>
        <end position="43"/>
    </location>
</feature>
<organism evidence="2 3">
    <name type="scientific">Bifidobacterium reuteri DSM 23975</name>
    <dbReference type="NCBI Taxonomy" id="1437610"/>
    <lineage>
        <taxon>Bacteria</taxon>
        <taxon>Bacillati</taxon>
        <taxon>Actinomycetota</taxon>
        <taxon>Actinomycetes</taxon>
        <taxon>Bifidobacteriales</taxon>
        <taxon>Bifidobacteriaceae</taxon>
        <taxon>Bifidobacterium</taxon>
    </lineage>
</organism>
<keyword evidence="2" id="KW-0449">Lipoprotein</keyword>
<reference evidence="2 3" key="1">
    <citation type="submission" date="2014-03" db="EMBL/GenBank/DDBJ databases">
        <title>Genomics of Bifidobacteria.</title>
        <authorList>
            <person name="Ventura M."/>
            <person name="Milani C."/>
            <person name="Lugli G.A."/>
        </authorList>
    </citation>
    <scope>NUCLEOTIDE SEQUENCE [LARGE SCALE GENOMIC DNA]</scope>
    <source>
        <strain evidence="2 3">DSM 23975</strain>
    </source>
</reference>
<dbReference type="AlphaFoldDB" id="A0A087CV94"/>
<name>A0A087CV94_9BIFI</name>
<feature type="chain" id="PRO_5038402955" evidence="1">
    <location>
        <begin position="44"/>
        <end position="239"/>
    </location>
</feature>
<keyword evidence="3" id="KW-1185">Reference proteome</keyword>
<sequence>MHDSCSFGIPGASDTPGASGVGRAWLTAACVAAVMLCTLTACAGPSSGDPDSEGTEGTMETAGGYDLNAHYAAELRQARRTLQDDGADFAVGILEDGVITQSELAELNDHVLQCLGDLGHDTDSITMGELGEISARPPSGASQAESAAWGGTFNQDVKTCSTRDGAQTIWQLASAAEINPDNDGKDMRQIIIDCYVKQWLVSESYSIDDYERDSRAGTGPFDAGKRADAGFRQKVEACG</sequence>
<protein>
    <submittedName>
        <fullName evidence="2">Putative lipoprotein</fullName>
    </submittedName>
</protein>
<gene>
    <name evidence="2" type="ORF">BREU_0218</name>
</gene>
<comment type="caution">
    <text evidence="2">The sequence shown here is derived from an EMBL/GenBank/DDBJ whole genome shotgun (WGS) entry which is preliminary data.</text>
</comment>
<dbReference type="STRING" id="1437610.BREU_0218"/>
<keyword evidence="1" id="KW-0732">Signal</keyword>
<dbReference type="EMBL" id="JGZK01000003">
    <property type="protein sequence ID" value="KFI87194.1"/>
    <property type="molecule type" value="Genomic_DNA"/>
</dbReference>
<dbReference type="Proteomes" id="UP000028984">
    <property type="component" value="Unassembled WGS sequence"/>
</dbReference>
<evidence type="ECO:0000256" key="1">
    <source>
        <dbReference type="SAM" id="SignalP"/>
    </source>
</evidence>
<evidence type="ECO:0000313" key="2">
    <source>
        <dbReference type="EMBL" id="KFI87194.1"/>
    </source>
</evidence>
<accession>A0A087CV94</accession>
<evidence type="ECO:0000313" key="3">
    <source>
        <dbReference type="Proteomes" id="UP000028984"/>
    </source>
</evidence>